<dbReference type="InterPro" id="IPR011051">
    <property type="entry name" value="RmlC_Cupin_sf"/>
</dbReference>
<proteinExistence type="predicted"/>
<evidence type="ECO:0000313" key="4">
    <source>
        <dbReference type="Proteomes" id="UP001149719"/>
    </source>
</evidence>
<comment type="caution">
    <text evidence="3">The sequence shown here is derived from an EMBL/GenBank/DDBJ whole genome shotgun (WGS) entry which is preliminary data.</text>
</comment>
<dbReference type="InterPro" id="IPR025979">
    <property type="entry name" value="ChrR-like_cupin_dom"/>
</dbReference>
<organism evidence="3 4">
    <name type="scientific">Marinomonas phaeophyticola</name>
    <dbReference type="NCBI Taxonomy" id="3004091"/>
    <lineage>
        <taxon>Bacteria</taxon>
        <taxon>Pseudomonadati</taxon>
        <taxon>Pseudomonadota</taxon>
        <taxon>Gammaproteobacteria</taxon>
        <taxon>Oceanospirillales</taxon>
        <taxon>Oceanospirillaceae</taxon>
        <taxon>Marinomonas</taxon>
    </lineage>
</organism>
<dbReference type="SUPFAM" id="SSF51182">
    <property type="entry name" value="RmlC-like cupins"/>
    <property type="match status" value="2"/>
</dbReference>
<name>A0ABT4JVS1_9GAMM</name>
<gene>
    <name evidence="3" type="ORF">O1D97_12910</name>
</gene>
<dbReference type="Proteomes" id="UP001149719">
    <property type="component" value="Unassembled WGS sequence"/>
</dbReference>
<sequence>MKIAADFSKRIIVHSEALPWKASPMKGVDRRPLDRVGEEVARATTIVRYAPGSAFSPHVHTGGEEFFVLEGTFQDEHGDFPAGSYIRNPPQSSHTPSSEKGCMMLVKLWQFQPEDRTHIRLQTNKMGSIELANHTGVSITPLYKDHIEDVSLLHLQPHTTIDWDLPQGAELLVIEGSLTENNDLLKKHSWLRLPVNSKINAKAGNQGAKVWLKTGYLNDVNNQIARLQISPKCVNTFQDKTII</sequence>
<feature type="compositionally biased region" description="Polar residues" evidence="1">
    <location>
        <begin position="89"/>
        <end position="98"/>
    </location>
</feature>
<reference evidence="3" key="1">
    <citation type="submission" date="2022-12" db="EMBL/GenBank/DDBJ databases">
        <title>Marinomonas 15G1-11 sp. nov, isolated from marine algae.</title>
        <authorList>
            <person name="Butt M."/>
            <person name="Choi D.G."/>
            <person name="Kim J.M."/>
            <person name="Lee J.K."/>
            <person name="Baek J.H."/>
            <person name="Jeon C.O."/>
        </authorList>
    </citation>
    <scope>NUCLEOTIDE SEQUENCE</scope>
    <source>
        <strain evidence="3">15G1-11</strain>
    </source>
</reference>
<accession>A0ABT4JVS1</accession>
<keyword evidence="4" id="KW-1185">Reference proteome</keyword>
<dbReference type="RefSeq" id="WP_269126159.1">
    <property type="nucleotide sequence ID" value="NZ_JAPUBN010000018.1"/>
</dbReference>
<dbReference type="InterPro" id="IPR014710">
    <property type="entry name" value="RmlC-like_jellyroll"/>
</dbReference>
<feature type="domain" description="ChrR-like cupin" evidence="2">
    <location>
        <begin position="9"/>
        <end position="111"/>
    </location>
</feature>
<evidence type="ECO:0000313" key="3">
    <source>
        <dbReference type="EMBL" id="MCZ2722484.1"/>
    </source>
</evidence>
<feature type="region of interest" description="Disordered" evidence="1">
    <location>
        <begin position="79"/>
        <end position="98"/>
    </location>
</feature>
<dbReference type="Gene3D" id="2.60.120.10">
    <property type="entry name" value="Jelly Rolls"/>
    <property type="match status" value="1"/>
</dbReference>
<evidence type="ECO:0000256" key="1">
    <source>
        <dbReference type="SAM" id="MobiDB-lite"/>
    </source>
</evidence>
<protein>
    <submittedName>
        <fullName evidence="3">Cupin domain-containing protein</fullName>
    </submittedName>
</protein>
<dbReference type="CDD" id="cd20303">
    <property type="entry name" value="cupin_ChrR_1"/>
    <property type="match status" value="1"/>
</dbReference>
<dbReference type="EMBL" id="JAPUBN010000018">
    <property type="protein sequence ID" value="MCZ2722484.1"/>
    <property type="molecule type" value="Genomic_DNA"/>
</dbReference>
<dbReference type="Pfam" id="PF12973">
    <property type="entry name" value="Cupin_7"/>
    <property type="match status" value="1"/>
</dbReference>
<evidence type="ECO:0000259" key="2">
    <source>
        <dbReference type="Pfam" id="PF12973"/>
    </source>
</evidence>